<dbReference type="OrthoDB" id="142231at2157"/>
<accession>A0A8J8TQV9</accession>
<dbReference type="CDD" id="cd00397">
    <property type="entry name" value="DNA_BRE_C"/>
    <property type="match status" value="1"/>
</dbReference>
<feature type="domain" description="Tyr recombinase" evidence="5">
    <location>
        <begin position="120"/>
        <end position="339"/>
    </location>
</feature>
<gene>
    <name evidence="7" type="ORF">CV102_18995</name>
</gene>
<dbReference type="PANTHER" id="PTHR30349:SF92">
    <property type="entry name" value="SITE-SPECIFIC RECOMBINASE"/>
    <property type="match status" value="1"/>
</dbReference>
<dbReference type="InterPro" id="IPR004107">
    <property type="entry name" value="Integrase_SAM-like_N"/>
</dbReference>
<keyword evidence="3" id="KW-0233">DNA recombination</keyword>
<dbReference type="SUPFAM" id="SSF56349">
    <property type="entry name" value="DNA breaking-rejoining enzymes"/>
    <property type="match status" value="1"/>
</dbReference>
<evidence type="ECO:0000259" key="6">
    <source>
        <dbReference type="PROSITE" id="PS51900"/>
    </source>
</evidence>
<dbReference type="AlphaFoldDB" id="A0A8J8TQV9"/>
<proteinExistence type="predicted"/>
<evidence type="ECO:0000256" key="4">
    <source>
        <dbReference type="PROSITE-ProRule" id="PRU01248"/>
    </source>
</evidence>
<feature type="domain" description="Core-binding (CB)" evidence="6">
    <location>
        <begin position="9"/>
        <end position="95"/>
    </location>
</feature>
<dbReference type="InterPro" id="IPR002104">
    <property type="entry name" value="Integrase_catalytic"/>
</dbReference>
<dbReference type="Pfam" id="PF02899">
    <property type="entry name" value="Phage_int_SAM_1"/>
    <property type="match status" value="1"/>
</dbReference>
<reference evidence="7" key="1">
    <citation type="submission" date="2017-11" db="EMBL/GenBank/DDBJ databases">
        <authorList>
            <person name="Kajale S.C."/>
            <person name="Sharma A."/>
        </authorList>
    </citation>
    <scope>NUCLEOTIDE SEQUENCE</scope>
    <source>
        <strain evidence="7">LS1_42</strain>
    </source>
</reference>
<dbReference type="InterPro" id="IPR010998">
    <property type="entry name" value="Integrase_recombinase_N"/>
</dbReference>
<dbReference type="Gene3D" id="1.10.150.130">
    <property type="match status" value="1"/>
</dbReference>
<dbReference type="Pfam" id="PF00589">
    <property type="entry name" value="Phage_integrase"/>
    <property type="match status" value="1"/>
</dbReference>
<evidence type="ECO:0000313" key="8">
    <source>
        <dbReference type="Proteomes" id="UP000766904"/>
    </source>
</evidence>
<dbReference type="PROSITE" id="PS51900">
    <property type="entry name" value="CB"/>
    <property type="match status" value="1"/>
</dbReference>
<sequence>MATRTDAPEDVADPIAYFLDDQRYHGKSERTLEAYERVLRQFEEFVRERFDHIEEVSAVGRRECMAWVHSLRDRFESSTIATYASYLNRFYDYMNRVGVFEENPMVLVMEELSESIDTNPTRRDISIPEMRSFVDSIAHPLERAVVVTLLKTGMRVGELCNLDLRDCHLETPELDLEWTARVQLERRPSSIFVSEEPARGRTVNGEERRASNKRKRDTVIPVDAELRRALLEWLAIRPDPISPADPLFIDTGDSWGERLQTSDVRYIVEKHARTHGWYRTGGGAAENVTPHYFRHFFTTHLRDRTGDRGVVKYLRGDVASDVIDTYTHNWGDQVRTVYETNIYSLL</sequence>
<dbReference type="PANTHER" id="PTHR30349">
    <property type="entry name" value="PHAGE INTEGRASE-RELATED"/>
    <property type="match status" value="1"/>
</dbReference>
<dbReference type="InterPro" id="IPR044068">
    <property type="entry name" value="CB"/>
</dbReference>
<dbReference type="InterPro" id="IPR011010">
    <property type="entry name" value="DNA_brk_join_enz"/>
</dbReference>
<comment type="caution">
    <text evidence="7">The sequence shown here is derived from an EMBL/GenBank/DDBJ whole genome shotgun (WGS) entry which is preliminary data.</text>
</comment>
<evidence type="ECO:0000256" key="2">
    <source>
        <dbReference type="ARBA" id="ARBA00023125"/>
    </source>
</evidence>
<dbReference type="GO" id="GO:0015074">
    <property type="term" value="P:DNA integration"/>
    <property type="evidence" value="ECO:0007669"/>
    <property type="project" value="UniProtKB-KW"/>
</dbReference>
<dbReference type="RefSeq" id="WP_148859591.1">
    <property type="nucleotide sequence ID" value="NZ_PHNJ01000012.1"/>
</dbReference>
<evidence type="ECO:0000313" key="7">
    <source>
        <dbReference type="EMBL" id="TYL37104.1"/>
    </source>
</evidence>
<dbReference type="GO" id="GO:0003677">
    <property type="term" value="F:DNA binding"/>
    <property type="evidence" value="ECO:0007669"/>
    <property type="project" value="UniProtKB-UniRule"/>
</dbReference>
<dbReference type="Proteomes" id="UP000766904">
    <property type="component" value="Unassembled WGS sequence"/>
</dbReference>
<dbReference type="InterPro" id="IPR013762">
    <property type="entry name" value="Integrase-like_cat_sf"/>
</dbReference>
<dbReference type="EMBL" id="PHNJ01000012">
    <property type="protein sequence ID" value="TYL37104.1"/>
    <property type="molecule type" value="Genomic_DNA"/>
</dbReference>
<keyword evidence="8" id="KW-1185">Reference proteome</keyword>
<organism evidence="7 8">
    <name type="scientific">Natronococcus pandeyae</name>
    <dbReference type="NCBI Taxonomy" id="2055836"/>
    <lineage>
        <taxon>Archaea</taxon>
        <taxon>Methanobacteriati</taxon>
        <taxon>Methanobacteriota</taxon>
        <taxon>Stenosarchaea group</taxon>
        <taxon>Halobacteria</taxon>
        <taxon>Halobacteriales</taxon>
        <taxon>Natrialbaceae</taxon>
        <taxon>Natronococcus</taxon>
    </lineage>
</organism>
<keyword evidence="2 4" id="KW-0238">DNA-binding</keyword>
<name>A0A8J8TQV9_9EURY</name>
<protein>
    <submittedName>
        <fullName evidence="7">Integrase</fullName>
    </submittedName>
</protein>
<evidence type="ECO:0000259" key="5">
    <source>
        <dbReference type="PROSITE" id="PS51898"/>
    </source>
</evidence>
<dbReference type="Gene3D" id="1.10.443.10">
    <property type="entry name" value="Intergrase catalytic core"/>
    <property type="match status" value="1"/>
</dbReference>
<evidence type="ECO:0000256" key="3">
    <source>
        <dbReference type="ARBA" id="ARBA00023172"/>
    </source>
</evidence>
<keyword evidence="1" id="KW-0229">DNA integration</keyword>
<dbReference type="InterPro" id="IPR050090">
    <property type="entry name" value="Tyrosine_recombinase_XerCD"/>
</dbReference>
<evidence type="ECO:0000256" key="1">
    <source>
        <dbReference type="ARBA" id="ARBA00022908"/>
    </source>
</evidence>
<dbReference type="GO" id="GO:0006310">
    <property type="term" value="P:DNA recombination"/>
    <property type="evidence" value="ECO:0007669"/>
    <property type="project" value="UniProtKB-KW"/>
</dbReference>
<dbReference type="PROSITE" id="PS51898">
    <property type="entry name" value="TYR_RECOMBINASE"/>
    <property type="match status" value="1"/>
</dbReference>